<dbReference type="EMBL" id="FMJY01000003">
    <property type="protein sequence ID" value="SCO82629.1"/>
    <property type="molecule type" value="Genomic_DNA"/>
</dbReference>
<dbReference type="VEuPathDB" id="FungiDB:HZS61_006198"/>
<dbReference type="SUPFAM" id="SSF52096">
    <property type="entry name" value="ClpP/crotonase"/>
    <property type="match status" value="1"/>
</dbReference>
<proteinExistence type="predicted"/>
<comment type="subcellular location">
    <subcellularLocation>
        <location evidence="1">Peroxisome</location>
    </subcellularLocation>
</comment>
<dbReference type="OrthoDB" id="448450at2759"/>
<accession>A0A2H3T4Y3</accession>
<dbReference type="InterPro" id="IPR051053">
    <property type="entry name" value="ECH/Chromodomain_protein"/>
</dbReference>
<gene>
    <name evidence="5" type="ORF">FRV6_06842</name>
</gene>
<dbReference type="Pfam" id="PF00378">
    <property type="entry name" value="ECH_1"/>
    <property type="match status" value="1"/>
</dbReference>
<dbReference type="InterPro" id="IPR029045">
    <property type="entry name" value="ClpP/crotonase-like_dom_sf"/>
</dbReference>
<dbReference type="VEuPathDB" id="FungiDB:FOMG_08167"/>
<dbReference type="AlphaFoldDB" id="A0A2H3T4Y3"/>
<dbReference type="GO" id="GO:0005782">
    <property type="term" value="C:peroxisomal matrix"/>
    <property type="evidence" value="ECO:0007669"/>
    <property type="project" value="TreeGrafter"/>
</dbReference>
<feature type="transmembrane region" description="Helical" evidence="4">
    <location>
        <begin position="88"/>
        <end position="112"/>
    </location>
</feature>
<dbReference type="Proteomes" id="UP000219369">
    <property type="component" value="Unassembled WGS sequence"/>
</dbReference>
<dbReference type="PANTHER" id="PTHR43684:SF1">
    <property type="entry name" value="ENOYL-COA DELTA ISOMERASE 2"/>
    <property type="match status" value="1"/>
</dbReference>
<dbReference type="VEuPathDB" id="FungiDB:FOIG_13821"/>
<dbReference type="InterPro" id="IPR001753">
    <property type="entry name" value="Enoyl-CoA_hydra/iso"/>
</dbReference>
<name>A0A2H3T4Y3_FUSOX</name>
<keyword evidence="3 5" id="KW-0413">Isomerase</keyword>
<keyword evidence="4" id="KW-1133">Transmembrane helix</keyword>
<evidence type="ECO:0000256" key="2">
    <source>
        <dbReference type="ARBA" id="ARBA00023140"/>
    </source>
</evidence>
<dbReference type="VEuPathDB" id="FungiDB:FOC1_g10000214"/>
<dbReference type="Gene3D" id="3.90.226.10">
    <property type="entry name" value="2-enoyl-CoA Hydratase, Chain A, domain 1"/>
    <property type="match status" value="1"/>
</dbReference>
<dbReference type="PANTHER" id="PTHR43684">
    <property type="match status" value="1"/>
</dbReference>
<dbReference type="VEuPathDB" id="FungiDB:FOZG_04406"/>
<dbReference type="VEuPathDB" id="FungiDB:FOC4_g10000996"/>
<keyword evidence="4" id="KW-0472">Membrane</keyword>
<keyword evidence="4" id="KW-0812">Transmembrane</keyword>
<evidence type="ECO:0000256" key="1">
    <source>
        <dbReference type="ARBA" id="ARBA00004275"/>
    </source>
</evidence>
<dbReference type="CDD" id="cd06558">
    <property type="entry name" value="crotonase-like"/>
    <property type="match status" value="1"/>
</dbReference>
<evidence type="ECO:0000256" key="3">
    <source>
        <dbReference type="ARBA" id="ARBA00023235"/>
    </source>
</evidence>
<dbReference type="GO" id="GO:0006635">
    <property type="term" value="P:fatty acid beta-oxidation"/>
    <property type="evidence" value="ECO:0007669"/>
    <property type="project" value="TreeGrafter"/>
</dbReference>
<reference evidence="6" key="1">
    <citation type="submission" date="2016-09" db="EMBL/GenBank/DDBJ databases">
        <authorList>
            <person name="Guldener U."/>
        </authorList>
    </citation>
    <scope>NUCLEOTIDE SEQUENCE [LARGE SCALE GENOMIC DNA]</scope>
    <source>
        <strain evidence="6">V64-1</strain>
    </source>
</reference>
<organism evidence="5 6">
    <name type="scientific">Fusarium oxysporum</name>
    <name type="common">Fusarium vascular wilt</name>
    <dbReference type="NCBI Taxonomy" id="5507"/>
    <lineage>
        <taxon>Eukaryota</taxon>
        <taxon>Fungi</taxon>
        <taxon>Dikarya</taxon>
        <taxon>Ascomycota</taxon>
        <taxon>Pezizomycotina</taxon>
        <taxon>Sordariomycetes</taxon>
        <taxon>Hypocreomycetidae</taxon>
        <taxon>Hypocreales</taxon>
        <taxon>Nectriaceae</taxon>
        <taxon>Fusarium</taxon>
        <taxon>Fusarium oxysporum species complex</taxon>
    </lineage>
</organism>
<evidence type="ECO:0000313" key="6">
    <source>
        <dbReference type="Proteomes" id="UP000219369"/>
    </source>
</evidence>
<evidence type="ECO:0000256" key="4">
    <source>
        <dbReference type="SAM" id="Phobius"/>
    </source>
</evidence>
<protein>
    <submittedName>
        <fullName evidence="5">Related to delta3-cis-delta2-trans-enoyl-CoA isomerase</fullName>
    </submittedName>
</protein>
<dbReference type="VEuPathDB" id="FungiDB:FOXG_07379"/>
<keyword evidence="2" id="KW-0576">Peroxisome</keyword>
<dbReference type="GO" id="GO:0004165">
    <property type="term" value="F:delta(3)-delta(2)-enoyl-CoA isomerase activity"/>
    <property type="evidence" value="ECO:0007669"/>
    <property type="project" value="UniProtKB-ARBA"/>
</dbReference>
<sequence length="217" mass="24164">MAVIEVEYSGPIAVVVLNKPNKLNALTKGEFSSWRAHFRRLPIMMKCGADVSVSRQMPEGTDLYRHNLTVTVASNMNLARGFYTHPKILVVALNGPVVGMAAALIAFADFIYCTRETYLLTPFASLGLKSEGVSSIAFAERMGISKANEALILAKRISSKELLEAGFVNQIFNCPAESFRSEALKEVKDRFHDVLNASSMLQIKKMIRYRSRRELDD</sequence>
<evidence type="ECO:0000313" key="5">
    <source>
        <dbReference type="EMBL" id="SCO82629.1"/>
    </source>
</evidence>